<dbReference type="InterPro" id="IPR015797">
    <property type="entry name" value="NUDIX_hydrolase-like_dom_sf"/>
</dbReference>
<proteinExistence type="inferred from homology"/>
<dbReference type="Gene3D" id="3.90.79.10">
    <property type="entry name" value="Nucleoside Triphosphate Pyrophosphohydrolase"/>
    <property type="match status" value="1"/>
</dbReference>
<sequence>MNNQQTHHVAIAILYRDNKFLMQLRDNIPTIIYPGYWAFFGGHIEPGETPEVAVRREVLEEISYTLPAKIAQFGCYNSETAVRHVFHAPLEVDLNQLVLAEGWDMGLLTPEDIRNGSCYSAVAREVRPLGPVHQQILLDFMKSVIGNR</sequence>
<dbReference type="SUPFAM" id="SSF55811">
    <property type="entry name" value="Nudix"/>
    <property type="match status" value="1"/>
</dbReference>
<dbReference type="RefSeq" id="WP_193923427.1">
    <property type="nucleotide sequence ID" value="NZ_JADEWL010000097.1"/>
</dbReference>
<dbReference type="Proteomes" id="UP000620559">
    <property type="component" value="Unassembled WGS sequence"/>
</dbReference>
<organism evidence="4 5">
    <name type="scientific">Plectonema cf. radiosum LEGE 06105</name>
    <dbReference type="NCBI Taxonomy" id="945769"/>
    <lineage>
        <taxon>Bacteria</taxon>
        <taxon>Bacillati</taxon>
        <taxon>Cyanobacteriota</taxon>
        <taxon>Cyanophyceae</taxon>
        <taxon>Oscillatoriophycideae</taxon>
        <taxon>Oscillatoriales</taxon>
        <taxon>Microcoleaceae</taxon>
        <taxon>Plectonema</taxon>
    </lineage>
</organism>
<feature type="domain" description="Nudix hydrolase" evidence="3">
    <location>
        <begin position="5"/>
        <end position="148"/>
    </location>
</feature>
<comment type="similarity">
    <text evidence="1">Belongs to the Nudix hydrolase family.</text>
</comment>
<evidence type="ECO:0000313" key="4">
    <source>
        <dbReference type="EMBL" id="MBE9215368.1"/>
    </source>
</evidence>
<reference evidence="4" key="1">
    <citation type="submission" date="2020-10" db="EMBL/GenBank/DDBJ databases">
        <authorList>
            <person name="Castelo-Branco R."/>
            <person name="Eusebio N."/>
            <person name="Adriana R."/>
            <person name="Vieira A."/>
            <person name="Brugerolle De Fraissinette N."/>
            <person name="Rezende De Castro R."/>
            <person name="Schneider M.P."/>
            <person name="Vasconcelos V."/>
            <person name="Leao P.N."/>
        </authorList>
    </citation>
    <scope>NUCLEOTIDE SEQUENCE</scope>
    <source>
        <strain evidence="4">LEGE 06105</strain>
    </source>
</reference>
<dbReference type="Pfam" id="PF00293">
    <property type="entry name" value="NUDIX"/>
    <property type="match status" value="1"/>
</dbReference>
<protein>
    <submittedName>
        <fullName evidence="4">NUDIX hydrolase</fullName>
    </submittedName>
</protein>
<dbReference type="InterPro" id="IPR000086">
    <property type="entry name" value="NUDIX_hydrolase_dom"/>
</dbReference>
<dbReference type="GO" id="GO:0016787">
    <property type="term" value="F:hydrolase activity"/>
    <property type="evidence" value="ECO:0007669"/>
    <property type="project" value="UniProtKB-KW"/>
</dbReference>
<comment type="caution">
    <text evidence="4">The sequence shown here is derived from an EMBL/GenBank/DDBJ whole genome shotgun (WGS) entry which is preliminary data.</text>
</comment>
<dbReference type="PRINTS" id="PR00502">
    <property type="entry name" value="NUDIXFAMILY"/>
</dbReference>
<evidence type="ECO:0000256" key="2">
    <source>
        <dbReference type="ARBA" id="ARBA00022801"/>
    </source>
</evidence>
<gene>
    <name evidence="4" type="ORF">IQ247_22335</name>
</gene>
<accession>A0A8J7F360</accession>
<evidence type="ECO:0000259" key="3">
    <source>
        <dbReference type="PROSITE" id="PS51462"/>
    </source>
</evidence>
<dbReference type="PANTHER" id="PTHR43736:SF1">
    <property type="entry name" value="DIHYDRONEOPTERIN TRIPHOSPHATE DIPHOSPHATASE"/>
    <property type="match status" value="1"/>
</dbReference>
<keyword evidence="5" id="KW-1185">Reference proteome</keyword>
<dbReference type="EMBL" id="JADEWL010000097">
    <property type="protein sequence ID" value="MBE9215368.1"/>
    <property type="molecule type" value="Genomic_DNA"/>
</dbReference>
<dbReference type="PROSITE" id="PS51462">
    <property type="entry name" value="NUDIX"/>
    <property type="match status" value="1"/>
</dbReference>
<dbReference type="InterPro" id="IPR020476">
    <property type="entry name" value="Nudix_hydrolase"/>
</dbReference>
<dbReference type="CDD" id="cd18882">
    <property type="entry name" value="NUDIX_Hydrolase"/>
    <property type="match status" value="1"/>
</dbReference>
<evidence type="ECO:0000256" key="1">
    <source>
        <dbReference type="ARBA" id="ARBA00005582"/>
    </source>
</evidence>
<evidence type="ECO:0000313" key="5">
    <source>
        <dbReference type="Proteomes" id="UP000620559"/>
    </source>
</evidence>
<keyword evidence="2 4" id="KW-0378">Hydrolase</keyword>
<name>A0A8J7F360_9CYAN</name>
<dbReference type="PANTHER" id="PTHR43736">
    <property type="entry name" value="ADP-RIBOSE PYROPHOSPHATASE"/>
    <property type="match status" value="1"/>
</dbReference>
<dbReference type="AlphaFoldDB" id="A0A8J7F360"/>